<dbReference type="AlphaFoldDB" id="K2IZW9"/>
<dbReference type="Proteomes" id="UP000006755">
    <property type="component" value="Unassembled WGS sequence"/>
</dbReference>
<dbReference type="EMBL" id="AMRI01000005">
    <property type="protein sequence ID" value="EKE76121.1"/>
    <property type="molecule type" value="Genomic_DNA"/>
</dbReference>
<keyword evidence="1" id="KW-1133">Transmembrane helix</keyword>
<dbReference type="OrthoDB" id="1689651at2"/>
<feature type="transmembrane region" description="Helical" evidence="1">
    <location>
        <begin position="37"/>
        <end position="65"/>
    </location>
</feature>
<accession>K2IZW9</accession>
<name>K2IZW9_9GAMM</name>
<keyword evidence="3" id="KW-1185">Reference proteome</keyword>
<dbReference type="PATRIC" id="fig|745411.4.peg.872"/>
<dbReference type="InterPro" id="IPR009323">
    <property type="entry name" value="DUF979"/>
</dbReference>
<keyword evidence="1" id="KW-0812">Transmembrane</keyword>
<organism evidence="2 3">
    <name type="scientific">Gallaecimonas xiamenensis 3-C-1</name>
    <dbReference type="NCBI Taxonomy" id="745411"/>
    <lineage>
        <taxon>Bacteria</taxon>
        <taxon>Pseudomonadati</taxon>
        <taxon>Pseudomonadota</taxon>
        <taxon>Gammaproteobacteria</taxon>
        <taxon>Enterobacterales</taxon>
        <taxon>Gallaecimonadaceae</taxon>
        <taxon>Gallaecimonas</taxon>
    </lineage>
</organism>
<dbReference type="eggNOG" id="COG3817">
    <property type="taxonomic scope" value="Bacteria"/>
</dbReference>
<feature type="transmembrane region" description="Helical" evidence="1">
    <location>
        <begin position="206"/>
        <end position="239"/>
    </location>
</feature>
<sequence length="313" mass="33331">MQIEWFFALAGLLLLANGVLTALDKAHPKRWPSALFWGLYGGLFLIGHWLPPALCGALVLAMGLVGGLNLVKPKKALEPDAVQRQQSAKRLGHKLFWPALAIPLLTLAGSLSLPWLAAHQGLPLVGNPTLISLGLACLVAFALACWLTREAPVQGLRENSRLMDAIGWALLLPQMLATLGILFAKAGVGDAVAALVGQVLGDDMRFWAIVAYALGMALFTMIMGNAFAAFPVITAGIGIPFLIDQYQGNAAVMAAIGMFSGYCGTLMTPMAANFNLVPAALLELDDRHAVIKAQVPTALLLLIANILLLWWLL</sequence>
<evidence type="ECO:0000313" key="3">
    <source>
        <dbReference type="Proteomes" id="UP000006755"/>
    </source>
</evidence>
<feature type="transmembrane region" description="Helical" evidence="1">
    <location>
        <begin position="291"/>
        <end position="312"/>
    </location>
</feature>
<gene>
    <name evidence="2" type="ORF">B3C1_04415</name>
</gene>
<reference evidence="2 3" key="1">
    <citation type="journal article" date="2012" name="J. Bacteriol.">
        <title>Genome Sequence of Gallaecimonas xiamenensis Type Strain 3-C-1.</title>
        <authorList>
            <person name="Lai Q."/>
            <person name="Wang L."/>
            <person name="Wang W."/>
            <person name="Shao Z."/>
        </authorList>
    </citation>
    <scope>NUCLEOTIDE SEQUENCE [LARGE SCALE GENOMIC DNA]</scope>
    <source>
        <strain evidence="2 3">3-C-1</strain>
    </source>
</reference>
<evidence type="ECO:0000313" key="2">
    <source>
        <dbReference type="EMBL" id="EKE76121.1"/>
    </source>
</evidence>
<feature type="transmembrane region" description="Helical" evidence="1">
    <location>
        <begin position="129"/>
        <end position="147"/>
    </location>
</feature>
<proteinExistence type="predicted"/>
<keyword evidence="1" id="KW-0472">Membrane</keyword>
<feature type="transmembrane region" description="Helical" evidence="1">
    <location>
        <begin position="95"/>
        <end position="117"/>
    </location>
</feature>
<protein>
    <recommendedName>
        <fullName evidence="4">Permease</fullName>
    </recommendedName>
</protein>
<dbReference type="Pfam" id="PF06166">
    <property type="entry name" value="DUF979"/>
    <property type="match status" value="1"/>
</dbReference>
<evidence type="ECO:0008006" key="4">
    <source>
        <dbReference type="Google" id="ProtNLM"/>
    </source>
</evidence>
<dbReference type="RefSeq" id="WP_008483192.1">
    <property type="nucleotide sequence ID" value="NZ_AMRI01000005.1"/>
</dbReference>
<evidence type="ECO:0000256" key="1">
    <source>
        <dbReference type="SAM" id="Phobius"/>
    </source>
</evidence>
<feature type="transmembrane region" description="Helical" evidence="1">
    <location>
        <begin position="168"/>
        <end position="186"/>
    </location>
</feature>
<feature type="transmembrane region" description="Helical" evidence="1">
    <location>
        <begin position="251"/>
        <end position="271"/>
    </location>
</feature>
<comment type="caution">
    <text evidence="2">The sequence shown here is derived from an EMBL/GenBank/DDBJ whole genome shotgun (WGS) entry which is preliminary data.</text>
</comment>
<dbReference type="STRING" id="745411.B3C1_04415"/>